<comment type="subcellular location">
    <subcellularLocation>
        <location evidence="1">Cell outer membrane</location>
        <topology evidence="1">Multi-pass membrane protein</topology>
    </subcellularLocation>
</comment>
<evidence type="ECO:0000256" key="8">
    <source>
        <dbReference type="SAM" id="SignalP"/>
    </source>
</evidence>
<dbReference type="AlphaFoldDB" id="A0A401U8L8"/>
<dbReference type="Gene3D" id="2.60.40.1120">
    <property type="entry name" value="Carboxypeptidase-like, regulatory domain"/>
    <property type="match status" value="1"/>
</dbReference>
<keyword evidence="5 8" id="KW-0732">Signal</keyword>
<dbReference type="InterPro" id="IPR036942">
    <property type="entry name" value="Beta-barrel_TonB_sf"/>
</dbReference>
<keyword evidence="2" id="KW-0813">Transport</keyword>
<dbReference type="GO" id="GO:0044718">
    <property type="term" value="P:siderophore transmembrane transport"/>
    <property type="evidence" value="ECO:0007669"/>
    <property type="project" value="TreeGrafter"/>
</dbReference>
<evidence type="ECO:0000256" key="5">
    <source>
        <dbReference type="ARBA" id="ARBA00022729"/>
    </source>
</evidence>
<feature type="chain" id="PRO_5019293422" evidence="8">
    <location>
        <begin position="23"/>
        <end position="781"/>
    </location>
</feature>
<comment type="caution">
    <text evidence="9">The sequence shown here is derived from an EMBL/GenBank/DDBJ whole genome shotgun (WGS) entry which is preliminary data.</text>
</comment>
<dbReference type="RefSeq" id="WP_127121866.1">
    <property type="nucleotide sequence ID" value="NZ_BHXQ01000002.1"/>
</dbReference>
<keyword evidence="10" id="KW-1185">Reference proteome</keyword>
<reference evidence="9 10" key="1">
    <citation type="submission" date="2018-11" db="EMBL/GenBank/DDBJ databases">
        <title>Chryseotalea sanarue gen. nov., sp., nov., a member of the family Cytophagaceae, isolated from a brackish lake in Hamamatsu Japan.</title>
        <authorList>
            <person name="Maejima Y."/>
            <person name="Iino T."/>
            <person name="Muraguchi Y."/>
            <person name="Fukuda K."/>
            <person name="Ohkuma M."/>
            <person name="Moriuchi R."/>
            <person name="Dohra H."/>
            <person name="Kimbara K."/>
            <person name="Shintani M."/>
        </authorList>
    </citation>
    <scope>NUCLEOTIDE SEQUENCE [LARGE SCALE GENOMIC DNA]</scope>
    <source>
        <strain evidence="9 10">Ys</strain>
    </source>
</reference>
<dbReference type="PANTHER" id="PTHR30069">
    <property type="entry name" value="TONB-DEPENDENT OUTER MEMBRANE RECEPTOR"/>
    <property type="match status" value="1"/>
</dbReference>
<dbReference type="Proteomes" id="UP000288227">
    <property type="component" value="Unassembled WGS sequence"/>
</dbReference>
<evidence type="ECO:0000256" key="7">
    <source>
        <dbReference type="ARBA" id="ARBA00023237"/>
    </source>
</evidence>
<dbReference type="Pfam" id="PF13715">
    <property type="entry name" value="CarbopepD_reg_2"/>
    <property type="match status" value="1"/>
</dbReference>
<proteinExistence type="predicted"/>
<dbReference type="PANTHER" id="PTHR30069:SF29">
    <property type="entry name" value="HEMOGLOBIN AND HEMOGLOBIN-HAPTOGLOBIN-BINDING PROTEIN 1-RELATED"/>
    <property type="match status" value="1"/>
</dbReference>
<evidence type="ECO:0000256" key="1">
    <source>
        <dbReference type="ARBA" id="ARBA00004571"/>
    </source>
</evidence>
<dbReference type="InterPro" id="IPR039426">
    <property type="entry name" value="TonB-dep_rcpt-like"/>
</dbReference>
<evidence type="ECO:0000256" key="3">
    <source>
        <dbReference type="ARBA" id="ARBA00022452"/>
    </source>
</evidence>
<evidence type="ECO:0000313" key="9">
    <source>
        <dbReference type="EMBL" id="GCC51233.1"/>
    </source>
</evidence>
<gene>
    <name evidence="9" type="ORF">SanaruYs_14540</name>
</gene>
<sequence length="781" mass="87172">MTTLQKISVPFLLLVCYLNAQAQELTQTIRGTVIDQVSQTPLPGANVILLNSFPVVGVTTDIDGHFKITKVPVGSHAIKITFIGYKEITLPNVIVNSGKEVVLTIAIEEDVMQMQELVITATEKDRALNDMSVVSARTFSVEETRKFAAAVNDPARMVTSFAGVVSADDGNNSISIRGNSPFGLLWRMEGVDIPNPNHFANAGTAGGGISILSSQLLANSDFSTGAFAAEYGNALSGVFDLRLRKGNNEKSEYTFQAGFLGTDIAAEGPLGKNKGSYLVNYRYSTLTLLSKMGVPIGDYSTDFQDLSFNIHLPTSKKSNLTIFGFGGLSDQKSEAEKDSTKWESEFESYNAIYHSNTGAVGIKYATILNTNSHLQNAVVFSGNEIFYEQEKLDENYTPFLDYTQKYGNSKIIFSSVLNTKLSARYNLRSGVYFNQLFYNVKQRMLNEDTNIFETQLNSEGTTQSIQAFSQVNIKANDKLTLNAGVHYLQLLLNNSFSIEPRLSASYALDDIQRINMGYGLHSQIQPLGTYFGESIQNGVSVRTNEDLGLSKSHHFVLGYDRSLNDHLRVKLETYYQHLYDIPVKAEDNSSYSLINRQWDYETEPLVNDGLGRNYGVEVTLEQFMHNDVYFLLSASLYESKYKATDNVWRDTRYNGNANITFTGGKEFKLNKNRVLGINIRSIYSGGFRTTPINVEESIAKGETVFFEERAFTEQVSDYFRPDLRISLKRNKAKSTHTLALDIQNAVNRKNVFGSYFEPLTGEVKVAYQTPLIPILSYKIEF</sequence>
<evidence type="ECO:0000256" key="6">
    <source>
        <dbReference type="ARBA" id="ARBA00023136"/>
    </source>
</evidence>
<dbReference type="Gene3D" id="2.40.170.20">
    <property type="entry name" value="TonB-dependent receptor, beta-barrel domain"/>
    <property type="match status" value="1"/>
</dbReference>
<keyword evidence="4" id="KW-0812">Transmembrane</keyword>
<dbReference type="SUPFAM" id="SSF56935">
    <property type="entry name" value="Porins"/>
    <property type="match status" value="1"/>
</dbReference>
<feature type="signal peptide" evidence="8">
    <location>
        <begin position="1"/>
        <end position="22"/>
    </location>
</feature>
<dbReference type="GO" id="GO:0009279">
    <property type="term" value="C:cell outer membrane"/>
    <property type="evidence" value="ECO:0007669"/>
    <property type="project" value="UniProtKB-SubCell"/>
</dbReference>
<protein>
    <submittedName>
        <fullName evidence="9">TonB-denpendent receptor</fullName>
    </submittedName>
</protein>
<keyword evidence="9" id="KW-0675">Receptor</keyword>
<dbReference type="GO" id="GO:0015344">
    <property type="term" value="F:siderophore uptake transmembrane transporter activity"/>
    <property type="evidence" value="ECO:0007669"/>
    <property type="project" value="TreeGrafter"/>
</dbReference>
<keyword evidence="7" id="KW-0998">Cell outer membrane</keyword>
<keyword evidence="6" id="KW-0472">Membrane</keyword>
<evidence type="ECO:0000256" key="4">
    <source>
        <dbReference type="ARBA" id="ARBA00022692"/>
    </source>
</evidence>
<evidence type="ECO:0000256" key="2">
    <source>
        <dbReference type="ARBA" id="ARBA00022448"/>
    </source>
</evidence>
<accession>A0A401U8L8</accession>
<name>A0A401U8L8_9BACT</name>
<dbReference type="InterPro" id="IPR008969">
    <property type="entry name" value="CarboxyPept-like_regulatory"/>
</dbReference>
<dbReference type="EMBL" id="BHXQ01000002">
    <property type="protein sequence ID" value="GCC51233.1"/>
    <property type="molecule type" value="Genomic_DNA"/>
</dbReference>
<dbReference type="OrthoDB" id="9804995at2"/>
<keyword evidence="3" id="KW-1134">Transmembrane beta strand</keyword>
<dbReference type="SUPFAM" id="SSF49464">
    <property type="entry name" value="Carboxypeptidase regulatory domain-like"/>
    <property type="match status" value="1"/>
</dbReference>
<organism evidence="9 10">
    <name type="scientific">Chryseotalea sanaruensis</name>
    <dbReference type="NCBI Taxonomy" id="2482724"/>
    <lineage>
        <taxon>Bacteria</taxon>
        <taxon>Pseudomonadati</taxon>
        <taxon>Bacteroidota</taxon>
        <taxon>Cytophagia</taxon>
        <taxon>Cytophagales</taxon>
        <taxon>Chryseotaleaceae</taxon>
        <taxon>Chryseotalea</taxon>
    </lineage>
</organism>
<evidence type="ECO:0000313" key="10">
    <source>
        <dbReference type="Proteomes" id="UP000288227"/>
    </source>
</evidence>